<sequence length="116" mass="12795">MNRLPPCLFSTFGAVLASLMVLTGCMLVPTEARAQRGLDLENDTLTQSAPVHPPIDVPARRMDLSTREHTYRPPLRLVDQLARDFTVMKVRTVMKIGDDSIGRAYKPGTAGRESEG</sequence>
<dbReference type="EMBL" id="JANUBL010000011">
    <property type="protein sequence ID" value="MCS4122839.1"/>
    <property type="molecule type" value="Genomic_DNA"/>
</dbReference>
<gene>
    <name evidence="1" type="ORF">GGP45_003207</name>
</gene>
<dbReference type="RefSeq" id="WP_259040512.1">
    <property type="nucleotide sequence ID" value="NZ_JANUBL010000011.1"/>
</dbReference>
<dbReference type="PROSITE" id="PS51257">
    <property type="entry name" value="PROKAR_LIPOPROTEIN"/>
    <property type="match status" value="1"/>
</dbReference>
<evidence type="ECO:0000313" key="1">
    <source>
        <dbReference type="EMBL" id="MCS4122839.1"/>
    </source>
</evidence>
<protein>
    <submittedName>
        <fullName evidence="1">Uncharacterized protein</fullName>
    </submittedName>
</protein>
<comment type="caution">
    <text evidence="1">The sequence shown here is derived from an EMBL/GenBank/DDBJ whole genome shotgun (WGS) entry which is preliminary data.</text>
</comment>
<evidence type="ECO:0000313" key="2">
    <source>
        <dbReference type="Proteomes" id="UP001155144"/>
    </source>
</evidence>
<proteinExistence type="predicted"/>
<dbReference type="Proteomes" id="UP001155144">
    <property type="component" value="Unassembled WGS sequence"/>
</dbReference>
<organism evidence="1 2">
    <name type="scientific">Salinibacter ruber</name>
    <dbReference type="NCBI Taxonomy" id="146919"/>
    <lineage>
        <taxon>Bacteria</taxon>
        <taxon>Pseudomonadati</taxon>
        <taxon>Rhodothermota</taxon>
        <taxon>Rhodothermia</taxon>
        <taxon>Rhodothermales</taxon>
        <taxon>Salinibacteraceae</taxon>
        <taxon>Salinibacter</taxon>
    </lineage>
</organism>
<name>A0A9X2VAJ9_9BACT</name>
<accession>A0A9X2VAJ9</accession>
<reference evidence="1" key="1">
    <citation type="submission" date="2022-08" db="EMBL/GenBank/DDBJ databases">
        <title>Genomic Encyclopedia of Type Strains, Phase V (KMG-V): Genome sequencing to study the core and pangenomes of soil and plant-associated prokaryotes.</title>
        <authorList>
            <person name="Whitman W."/>
        </authorList>
    </citation>
    <scope>NUCLEOTIDE SEQUENCE</scope>
    <source>
        <strain evidence="1">SP3026</strain>
    </source>
</reference>
<dbReference type="AlphaFoldDB" id="A0A9X2VAJ9"/>